<dbReference type="SUPFAM" id="SSF161098">
    <property type="entry name" value="MetI-like"/>
    <property type="match status" value="1"/>
</dbReference>
<comment type="subcellular location">
    <subcellularLocation>
        <location evidence="1 7">Cell membrane</location>
        <topology evidence="1 7">Multi-pass membrane protein</topology>
    </subcellularLocation>
</comment>
<keyword evidence="4 7" id="KW-0812">Transmembrane</keyword>
<keyword evidence="5 7" id="KW-1133">Transmembrane helix</keyword>
<dbReference type="CDD" id="cd06261">
    <property type="entry name" value="TM_PBP2"/>
    <property type="match status" value="1"/>
</dbReference>
<feature type="transmembrane region" description="Helical" evidence="7">
    <location>
        <begin position="101"/>
        <end position="122"/>
    </location>
</feature>
<comment type="similarity">
    <text evidence="7">Belongs to the binding-protein-dependent transport system permease family.</text>
</comment>
<evidence type="ECO:0000256" key="4">
    <source>
        <dbReference type="ARBA" id="ARBA00022692"/>
    </source>
</evidence>
<evidence type="ECO:0000256" key="1">
    <source>
        <dbReference type="ARBA" id="ARBA00004651"/>
    </source>
</evidence>
<dbReference type="Proteomes" id="UP000253868">
    <property type="component" value="Chromosome"/>
</dbReference>
<dbReference type="InterPro" id="IPR035906">
    <property type="entry name" value="MetI-like_sf"/>
</dbReference>
<evidence type="ECO:0000259" key="8">
    <source>
        <dbReference type="PROSITE" id="PS50928"/>
    </source>
</evidence>
<proteinExistence type="inferred from homology"/>
<evidence type="ECO:0000313" key="10">
    <source>
        <dbReference type="Proteomes" id="UP000253868"/>
    </source>
</evidence>
<keyword evidence="6 7" id="KW-0472">Membrane</keyword>
<evidence type="ECO:0000256" key="2">
    <source>
        <dbReference type="ARBA" id="ARBA00022448"/>
    </source>
</evidence>
<organism evidence="9 10">
    <name type="scientific">Streptomyces paludis</name>
    <dbReference type="NCBI Taxonomy" id="2282738"/>
    <lineage>
        <taxon>Bacteria</taxon>
        <taxon>Bacillati</taxon>
        <taxon>Actinomycetota</taxon>
        <taxon>Actinomycetes</taxon>
        <taxon>Kitasatosporales</taxon>
        <taxon>Streptomycetaceae</taxon>
        <taxon>Streptomyces</taxon>
    </lineage>
</organism>
<sequence length="313" mass="32437">MKSFLARRLLSGVVLVFVISTLTFVLMRMTGTDVARNIAGVTASSAQVAEKKTELGLDRPVFSQYLDWLGGALQGDLGRSWFSGDPVTATLTDKLPVTLSIVLGGLLLSAVVSVLLGVAAAVRGGVLDRVVQVVAVIGFALPSFLVALILAFFVGVKWGLLPATGYTTFAESPGAWAQSVILPSLSLAVGAIAATAQQVRGSMLDILAKDYIRTLRSRGLSNRSLLLKHALRNAAPAALTVLGLQFIGLVGGAVVVEKVFGLAGIGSTANVAAGQGDVPLLMGVVVVMVTLVVVVNLLLDVAQGWLNPKVRVG</sequence>
<dbReference type="RefSeq" id="WP_114659049.1">
    <property type="nucleotide sequence ID" value="NZ_CP031194.1"/>
</dbReference>
<dbReference type="PANTHER" id="PTHR43163">
    <property type="entry name" value="DIPEPTIDE TRANSPORT SYSTEM PERMEASE PROTEIN DPPB-RELATED"/>
    <property type="match status" value="1"/>
</dbReference>
<keyword evidence="10" id="KW-1185">Reference proteome</keyword>
<dbReference type="GO" id="GO:0055085">
    <property type="term" value="P:transmembrane transport"/>
    <property type="evidence" value="ECO:0007669"/>
    <property type="project" value="InterPro"/>
</dbReference>
<evidence type="ECO:0000313" key="9">
    <source>
        <dbReference type="EMBL" id="AXG77682.1"/>
    </source>
</evidence>
<evidence type="ECO:0000256" key="6">
    <source>
        <dbReference type="ARBA" id="ARBA00023136"/>
    </source>
</evidence>
<dbReference type="Pfam" id="PF00528">
    <property type="entry name" value="BPD_transp_1"/>
    <property type="match status" value="1"/>
</dbReference>
<dbReference type="Gene3D" id="1.10.3720.10">
    <property type="entry name" value="MetI-like"/>
    <property type="match status" value="1"/>
</dbReference>
<keyword evidence="2 7" id="KW-0813">Transport</keyword>
<feature type="transmembrane region" description="Helical" evidence="7">
    <location>
        <begin position="134"/>
        <end position="156"/>
    </location>
</feature>
<reference evidence="10" key="1">
    <citation type="submission" date="2018-07" db="EMBL/GenBank/DDBJ databases">
        <authorList>
            <person name="Zhao J."/>
        </authorList>
    </citation>
    <scope>NUCLEOTIDE SEQUENCE [LARGE SCALE GENOMIC DNA]</scope>
    <source>
        <strain evidence="10">GSSD-12</strain>
    </source>
</reference>
<dbReference type="GO" id="GO:0005886">
    <property type="term" value="C:plasma membrane"/>
    <property type="evidence" value="ECO:0007669"/>
    <property type="project" value="UniProtKB-SubCell"/>
</dbReference>
<keyword evidence="3" id="KW-1003">Cell membrane</keyword>
<gene>
    <name evidence="9" type="ORF">DVK44_08200</name>
</gene>
<dbReference type="KEGG" id="spad:DVK44_08200"/>
<evidence type="ECO:0000256" key="7">
    <source>
        <dbReference type="RuleBase" id="RU363032"/>
    </source>
</evidence>
<feature type="domain" description="ABC transmembrane type-1" evidence="8">
    <location>
        <begin position="95"/>
        <end position="299"/>
    </location>
</feature>
<feature type="transmembrane region" description="Helical" evidence="7">
    <location>
        <begin position="237"/>
        <end position="260"/>
    </location>
</feature>
<dbReference type="InterPro" id="IPR045621">
    <property type="entry name" value="BPD_transp_1_N"/>
</dbReference>
<dbReference type="OrthoDB" id="9778910at2"/>
<evidence type="ECO:0000256" key="3">
    <source>
        <dbReference type="ARBA" id="ARBA00022475"/>
    </source>
</evidence>
<dbReference type="Pfam" id="PF19300">
    <property type="entry name" value="BPD_transp_1_N"/>
    <property type="match status" value="1"/>
</dbReference>
<protein>
    <submittedName>
        <fullName evidence="9">ABC transporter permease</fullName>
    </submittedName>
</protein>
<evidence type="ECO:0000256" key="5">
    <source>
        <dbReference type="ARBA" id="ARBA00022989"/>
    </source>
</evidence>
<dbReference type="PANTHER" id="PTHR43163:SF6">
    <property type="entry name" value="DIPEPTIDE TRANSPORT SYSTEM PERMEASE PROTEIN DPPB-RELATED"/>
    <property type="match status" value="1"/>
</dbReference>
<feature type="transmembrane region" description="Helical" evidence="7">
    <location>
        <begin position="280"/>
        <end position="299"/>
    </location>
</feature>
<feature type="transmembrane region" description="Helical" evidence="7">
    <location>
        <begin position="9"/>
        <end position="27"/>
    </location>
</feature>
<dbReference type="InterPro" id="IPR000515">
    <property type="entry name" value="MetI-like"/>
</dbReference>
<name>A0A345HLV8_9ACTN</name>
<dbReference type="EMBL" id="CP031194">
    <property type="protein sequence ID" value="AXG77682.1"/>
    <property type="molecule type" value="Genomic_DNA"/>
</dbReference>
<accession>A0A345HLV8</accession>
<feature type="transmembrane region" description="Helical" evidence="7">
    <location>
        <begin position="176"/>
        <end position="196"/>
    </location>
</feature>
<dbReference type="PROSITE" id="PS50928">
    <property type="entry name" value="ABC_TM1"/>
    <property type="match status" value="1"/>
</dbReference>
<dbReference type="AlphaFoldDB" id="A0A345HLV8"/>